<dbReference type="RefSeq" id="WP_246409046.1">
    <property type="nucleotide sequence ID" value="NZ_JACHIP010000003.1"/>
</dbReference>
<protein>
    <submittedName>
        <fullName evidence="2">Type 1 glutamine amidotransferase</fullName>
    </submittedName>
</protein>
<dbReference type="PANTHER" id="PTHR40469:SF2">
    <property type="entry name" value="GALACTOSE-BINDING DOMAIN-LIKE SUPERFAMILY PROTEIN"/>
    <property type="match status" value="1"/>
</dbReference>
<gene>
    <name evidence="2" type="ORF">HDF16_002668</name>
</gene>
<dbReference type="GO" id="GO:0016740">
    <property type="term" value="F:transferase activity"/>
    <property type="evidence" value="ECO:0007669"/>
    <property type="project" value="UniProtKB-KW"/>
</dbReference>
<keyword evidence="3" id="KW-1185">Reference proteome</keyword>
<organism evidence="2 3">
    <name type="scientific">Granulicella aggregans</name>
    <dbReference type="NCBI Taxonomy" id="474949"/>
    <lineage>
        <taxon>Bacteria</taxon>
        <taxon>Pseudomonadati</taxon>
        <taxon>Acidobacteriota</taxon>
        <taxon>Terriglobia</taxon>
        <taxon>Terriglobales</taxon>
        <taxon>Acidobacteriaceae</taxon>
        <taxon>Granulicella</taxon>
    </lineage>
</organism>
<dbReference type="SUPFAM" id="SSF52317">
    <property type="entry name" value="Class I glutamine amidotransferase-like"/>
    <property type="match status" value="1"/>
</dbReference>
<dbReference type="PANTHER" id="PTHR40469">
    <property type="entry name" value="SECRETED GLYCOSYL HYDROLASE"/>
    <property type="match status" value="1"/>
</dbReference>
<dbReference type="AlphaFoldDB" id="A0A7W8E3V0"/>
<proteinExistence type="predicted"/>
<accession>A0A7W8E3V0</accession>
<keyword evidence="2" id="KW-0315">Glutamine amidotransferase</keyword>
<sequence>MIRKARAIVIAIMISNVCVTVSPAQQKSFHVLALYSKNVETDHVLFAEQAIHFLNALAVKEGFECTPTENWDDLNPETLAHYQVVIWLNDSPNTEQQREAFQKYMSHGGAWLGFHASGYNDSDTHWPWFVDFLGGAVFYGNSWPPLPAKLRIDDRTHPVAKGIPSTYQAPANEWYIWRPDPRDNPDVKVLLTLDPSNYPLGLKDVLVEGDLPVVWTNRRYKMIYMNMGHGDQIFSNPVQNQLIANAVRWLGDRHTAISPRP</sequence>
<evidence type="ECO:0000313" key="2">
    <source>
        <dbReference type="EMBL" id="MBB5057962.1"/>
    </source>
</evidence>
<dbReference type="Proteomes" id="UP000540989">
    <property type="component" value="Unassembled WGS sequence"/>
</dbReference>
<evidence type="ECO:0000259" key="1">
    <source>
        <dbReference type="Pfam" id="PF06283"/>
    </source>
</evidence>
<reference evidence="2 3" key="1">
    <citation type="submission" date="2020-08" db="EMBL/GenBank/DDBJ databases">
        <title>Genomic Encyclopedia of Type Strains, Phase IV (KMG-V): Genome sequencing to study the core and pangenomes of soil and plant-associated prokaryotes.</title>
        <authorList>
            <person name="Whitman W."/>
        </authorList>
    </citation>
    <scope>NUCLEOTIDE SEQUENCE [LARGE SCALE GENOMIC DNA]</scope>
    <source>
        <strain evidence="2 3">M8UP14</strain>
    </source>
</reference>
<keyword evidence="2" id="KW-0808">Transferase</keyword>
<dbReference type="Pfam" id="PF06283">
    <property type="entry name" value="ThuA"/>
    <property type="match status" value="1"/>
</dbReference>
<feature type="domain" description="ThuA-like" evidence="1">
    <location>
        <begin position="35"/>
        <end position="249"/>
    </location>
</feature>
<dbReference type="InterPro" id="IPR029062">
    <property type="entry name" value="Class_I_gatase-like"/>
</dbReference>
<name>A0A7W8E3V0_9BACT</name>
<dbReference type="InterPro" id="IPR029010">
    <property type="entry name" value="ThuA-like"/>
</dbReference>
<evidence type="ECO:0000313" key="3">
    <source>
        <dbReference type="Proteomes" id="UP000540989"/>
    </source>
</evidence>
<dbReference type="Gene3D" id="3.40.50.880">
    <property type="match status" value="1"/>
</dbReference>
<dbReference type="EMBL" id="JACHIP010000003">
    <property type="protein sequence ID" value="MBB5057962.1"/>
    <property type="molecule type" value="Genomic_DNA"/>
</dbReference>
<comment type="caution">
    <text evidence="2">The sequence shown here is derived from an EMBL/GenBank/DDBJ whole genome shotgun (WGS) entry which is preliminary data.</text>
</comment>